<gene>
    <name evidence="1" type="ORF">NIOZUU157_00165</name>
</gene>
<protein>
    <submittedName>
        <fullName evidence="1">Uncharacterized protein</fullName>
    </submittedName>
</protein>
<proteinExistence type="predicted"/>
<organism evidence="1">
    <name type="scientific">Virus NIOZ-UU157</name>
    <dbReference type="NCBI Taxonomy" id="2763269"/>
    <lineage>
        <taxon>Viruses</taxon>
    </lineage>
</organism>
<sequence length="96" mass="11221">MTYLYYKTSSTGNLKPNETTIKHWKHLSEKKNWRITQLPNGFYQTECLNPDKEDQWQDVTRRETIEGAETAINGSVKHFTDKLEATKGPKVVKTFE</sequence>
<name>A0A7S9SU24_9VIRU</name>
<evidence type="ECO:0000313" key="1">
    <source>
        <dbReference type="EMBL" id="QPI16280.1"/>
    </source>
</evidence>
<reference evidence="1" key="1">
    <citation type="submission" date="2020-08" db="EMBL/GenBank/DDBJ databases">
        <title>Bridging the membrane lipid divide: bacteria of the FCB group superphylum have the potential to synthesize archaeal ether lipids.</title>
        <authorList>
            <person name="Villanueva L."/>
            <person name="von Meijenfeldt F.A.B."/>
            <person name="Westbye A.B."/>
            <person name="Yadav S."/>
            <person name="Hopmans E.C."/>
            <person name="Dutilh B.E."/>
            <person name="Sinninghe Damste J.S."/>
        </authorList>
    </citation>
    <scope>NUCLEOTIDE SEQUENCE</scope>
    <source>
        <strain evidence="1">NIOZ-UU157</strain>
    </source>
</reference>
<dbReference type="EMBL" id="MW030549">
    <property type="protein sequence ID" value="QPI16280.1"/>
    <property type="molecule type" value="Genomic_DNA"/>
</dbReference>
<accession>A0A7S9SU24</accession>